<feature type="compositionally biased region" description="Polar residues" evidence="6">
    <location>
        <begin position="325"/>
        <end position="334"/>
    </location>
</feature>
<dbReference type="GO" id="GO:0000978">
    <property type="term" value="F:RNA polymerase II cis-regulatory region sequence-specific DNA binding"/>
    <property type="evidence" value="ECO:0007669"/>
    <property type="project" value="TreeGrafter"/>
</dbReference>
<evidence type="ECO:0000313" key="9">
    <source>
        <dbReference type="Proteomes" id="UP001186944"/>
    </source>
</evidence>
<dbReference type="GO" id="GO:0005667">
    <property type="term" value="C:transcription regulator complex"/>
    <property type="evidence" value="ECO:0007669"/>
    <property type="project" value="TreeGrafter"/>
</dbReference>
<feature type="domain" description="BHLH" evidence="7">
    <location>
        <begin position="698"/>
        <end position="751"/>
    </location>
</feature>
<feature type="compositionally biased region" description="Polar residues" evidence="6">
    <location>
        <begin position="280"/>
        <end position="317"/>
    </location>
</feature>
<feature type="compositionally biased region" description="Polar residues" evidence="6">
    <location>
        <begin position="343"/>
        <end position="364"/>
    </location>
</feature>
<dbReference type="SMART" id="SM00353">
    <property type="entry name" value="HLH"/>
    <property type="match status" value="2"/>
</dbReference>
<evidence type="ECO:0000313" key="8">
    <source>
        <dbReference type="EMBL" id="KAK3095875.1"/>
    </source>
</evidence>
<feature type="compositionally biased region" description="Gly residues" evidence="6">
    <location>
        <begin position="807"/>
        <end position="816"/>
    </location>
</feature>
<dbReference type="SUPFAM" id="SSF47459">
    <property type="entry name" value="HLH, helix-loop-helix DNA-binding domain"/>
    <property type="match status" value="2"/>
</dbReference>
<evidence type="ECO:0000259" key="7">
    <source>
        <dbReference type="PROSITE" id="PS50888"/>
    </source>
</evidence>
<dbReference type="PROSITE" id="PS50888">
    <property type="entry name" value="BHLH"/>
    <property type="match status" value="2"/>
</dbReference>
<keyword evidence="4" id="KW-0804">Transcription</keyword>
<feature type="region of interest" description="Disordered" evidence="6">
    <location>
        <begin position="1"/>
        <end position="34"/>
    </location>
</feature>
<feature type="compositionally biased region" description="Basic and acidic residues" evidence="6">
    <location>
        <begin position="568"/>
        <end position="602"/>
    </location>
</feature>
<dbReference type="InterPro" id="IPR036638">
    <property type="entry name" value="HLH_DNA-bd_sf"/>
</dbReference>
<organism evidence="8 9">
    <name type="scientific">Pinctada imbricata</name>
    <name type="common">Atlantic pearl-oyster</name>
    <name type="synonym">Pinctada martensii</name>
    <dbReference type="NCBI Taxonomy" id="66713"/>
    <lineage>
        <taxon>Eukaryota</taxon>
        <taxon>Metazoa</taxon>
        <taxon>Spiralia</taxon>
        <taxon>Lophotrochozoa</taxon>
        <taxon>Mollusca</taxon>
        <taxon>Bivalvia</taxon>
        <taxon>Autobranchia</taxon>
        <taxon>Pteriomorphia</taxon>
        <taxon>Pterioida</taxon>
        <taxon>Pterioidea</taxon>
        <taxon>Pteriidae</taxon>
        <taxon>Pinctada</taxon>
    </lineage>
</organism>
<reference evidence="8" key="1">
    <citation type="submission" date="2019-08" db="EMBL/GenBank/DDBJ databases">
        <title>The improved chromosome-level genome for the pearl oyster Pinctada fucata martensii using PacBio sequencing and Hi-C.</title>
        <authorList>
            <person name="Zheng Z."/>
        </authorList>
    </citation>
    <scope>NUCLEOTIDE SEQUENCE</scope>
    <source>
        <strain evidence="8">ZZ-2019</strain>
        <tissue evidence="8">Adductor muscle</tissue>
    </source>
</reference>
<dbReference type="PANTHER" id="PTHR11793:SF13">
    <property type="entry name" value="PROTEIN DAUGHTERLESS"/>
    <property type="match status" value="1"/>
</dbReference>
<name>A0AA88Y111_PINIB</name>
<keyword evidence="3" id="KW-0238">DNA-binding</keyword>
<feature type="compositionally biased region" description="Polar residues" evidence="6">
    <location>
        <begin position="375"/>
        <end position="394"/>
    </location>
</feature>
<feature type="compositionally biased region" description="Basic and acidic residues" evidence="6">
    <location>
        <begin position="641"/>
        <end position="660"/>
    </location>
</feature>
<comment type="subcellular location">
    <subcellularLocation>
        <location evidence="1">Nucleus</location>
    </subcellularLocation>
</comment>
<feature type="region of interest" description="Disordered" evidence="6">
    <location>
        <begin position="424"/>
        <end position="476"/>
    </location>
</feature>
<keyword evidence="9" id="KW-1185">Reference proteome</keyword>
<feature type="compositionally biased region" description="Low complexity" evidence="6">
    <location>
        <begin position="143"/>
        <end position="155"/>
    </location>
</feature>
<dbReference type="EMBL" id="VSWD01000008">
    <property type="protein sequence ID" value="KAK3095875.1"/>
    <property type="molecule type" value="Genomic_DNA"/>
</dbReference>
<feature type="compositionally biased region" description="Basic and acidic residues" evidence="6">
    <location>
        <begin position="768"/>
        <end position="779"/>
    </location>
</feature>
<evidence type="ECO:0000256" key="6">
    <source>
        <dbReference type="SAM" id="MobiDB-lite"/>
    </source>
</evidence>
<evidence type="ECO:0000256" key="5">
    <source>
        <dbReference type="ARBA" id="ARBA00023242"/>
    </source>
</evidence>
<sequence length="903" mass="97913">MINSEGLEDGQNWQNRRPRSFINEGNRGTFGDRMNVHTDKELSDLLDFSAMFSPPVGNNNMKNGSPQSSSSNMEYSFKPGLDEGSWNSNNPPGSYDRPMYDQNLNDNLHPFVNTNEVPNLISGNKNSEIPYRSGMPSSQGLISSSVPMSPDSLSPVGKPMSTYYSKREELLRGRRGSHSAAGKRTKLRELRYNDDGDWSMIEMYICGIDNRVTPFTRQTVVMFYYPRPLRPLTGSPPAGGATVQSQVYPSSPDEFNDSQNRYTSPKPMYSGDPYYMDGPQHSSSDPWSTSNHSTSTYPSSMLPGNSHLSPAPSYSNLHHSHEMVRSSSTDTGSSPGVLVAQWLGNNPATSQSQGYPTPSQSSMLASGLPPMSTFREGTSQPPATYSSTSPTVNGTEMMGGRGNHAGSQTGDAINKALASIYSPTDHTSSSYGSNPSTPVSSPPPMSGSTSQWQRPATQSSTSPHYEGGNNPLHSLPSRMEERLDDAIHVLRDHVELNEQSRMEERLDDAIHVLRHHAGEPQMGGMSAQHQGGLPMMHSSHSNGISGMGSYPAMGSMSSHIDQMGSHHGLSEGRSSSEQKPTEEKESSVKDEKGDKADAESMKSEGSSCEGGKSVTSPGASTGGPPSKRSRRTETNDEDESPETKAERERMRRQANNARERIRVRDINDAFKELGQTVALHNTNTQPLTKVMILQQAVNIIATLEQRVRVRVRDINEAFKELGQMVALQSGSSQPLTKLMILQHAVGIITNLEQQVRERNLNPKAACLKRREEEKTEELPGRGGLSADDLVSQPPGLTGPSSMNAMGGCRGGGGGRLGDPPSLHSAFQYLSGQENSPYMMNDSAKYSDMKYPGQDSNTTHKCGKSLDSDMSMGGMGMPSVSDHCGTDMSMLSRSMGGDPGTPGC</sequence>
<feature type="region of interest" description="Disordered" evidence="6">
    <location>
        <begin position="57"/>
        <end position="94"/>
    </location>
</feature>
<evidence type="ECO:0000256" key="2">
    <source>
        <dbReference type="ARBA" id="ARBA00023015"/>
    </source>
</evidence>
<proteinExistence type="predicted"/>
<keyword evidence="5" id="KW-0539">Nucleus</keyword>
<evidence type="ECO:0000256" key="1">
    <source>
        <dbReference type="ARBA" id="ARBA00004123"/>
    </source>
</evidence>
<feature type="region of interest" description="Disordered" evidence="6">
    <location>
        <begin position="767"/>
        <end position="826"/>
    </location>
</feature>
<feature type="region of interest" description="Disordered" evidence="6">
    <location>
        <begin position="138"/>
        <end position="158"/>
    </location>
</feature>
<dbReference type="AlphaFoldDB" id="A0AA88Y111"/>
<dbReference type="GO" id="GO:0000981">
    <property type="term" value="F:DNA-binding transcription factor activity, RNA polymerase II-specific"/>
    <property type="evidence" value="ECO:0007669"/>
    <property type="project" value="TreeGrafter"/>
</dbReference>
<dbReference type="InterPro" id="IPR011598">
    <property type="entry name" value="bHLH_dom"/>
</dbReference>
<gene>
    <name evidence="8" type="ORF">FSP39_020185</name>
</gene>
<dbReference type="InterPro" id="IPR051098">
    <property type="entry name" value="NeuroDiff_E-box_TFs"/>
</dbReference>
<accession>A0AA88Y111</accession>
<feature type="domain" description="BHLH" evidence="7">
    <location>
        <begin position="650"/>
        <end position="703"/>
    </location>
</feature>
<dbReference type="PANTHER" id="PTHR11793">
    <property type="entry name" value="BASIC HELIX-LOOP-HELIX TRANSCRIPTION FACTOR"/>
    <property type="match status" value="1"/>
</dbReference>
<dbReference type="Pfam" id="PF00010">
    <property type="entry name" value="HLH"/>
    <property type="match status" value="2"/>
</dbReference>
<dbReference type="GO" id="GO:0000785">
    <property type="term" value="C:chromatin"/>
    <property type="evidence" value="ECO:0007669"/>
    <property type="project" value="TreeGrafter"/>
</dbReference>
<keyword evidence="2" id="KW-0805">Transcription regulation</keyword>
<protein>
    <recommendedName>
        <fullName evidence="7">BHLH domain-containing protein</fullName>
    </recommendedName>
</protein>
<dbReference type="GO" id="GO:0046983">
    <property type="term" value="F:protein dimerization activity"/>
    <property type="evidence" value="ECO:0007669"/>
    <property type="project" value="InterPro"/>
</dbReference>
<feature type="region of interest" description="Disordered" evidence="6">
    <location>
        <begin position="235"/>
        <end position="409"/>
    </location>
</feature>
<evidence type="ECO:0000256" key="3">
    <source>
        <dbReference type="ARBA" id="ARBA00023125"/>
    </source>
</evidence>
<feature type="compositionally biased region" description="Polar residues" evidence="6">
    <location>
        <begin position="57"/>
        <end position="74"/>
    </location>
</feature>
<comment type="caution">
    <text evidence="8">The sequence shown here is derived from an EMBL/GenBank/DDBJ whole genome shotgun (WGS) entry which is preliminary data.</text>
</comment>
<feature type="compositionally biased region" description="Low complexity" evidence="6">
    <location>
        <begin position="603"/>
        <end position="613"/>
    </location>
</feature>
<feature type="region of interest" description="Disordered" evidence="6">
    <location>
        <begin position="539"/>
        <end position="660"/>
    </location>
</feature>
<dbReference type="Gene3D" id="4.10.280.10">
    <property type="entry name" value="Helix-loop-helix DNA-binding domain"/>
    <property type="match status" value="2"/>
</dbReference>
<evidence type="ECO:0000256" key="4">
    <source>
        <dbReference type="ARBA" id="ARBA00023163"/>
    </source>
</evidence>
<dbReference type="GO" id="GO:0005634">
    <property type="term" value="C:nucleus"/>
    <property type="evidence" value="ECO:0007669"/>
    <property type="project" value="UniProtKB-SubCell"/>
</dbReference>
<feature type="compositionally biased region" description="Polar residues" evidence="6">
    <location>
        <begin position="451"/>
        <end position="463"/>
    </location>
</feature>
<dbReference type="Proteomes" id="UP001186944">
    <property type="component" value="Unassembled WGS sequence"/>
</dbReference>